<dbReference type="GO" id="GO:0005739">
    <property type="term" value="C:mitochondrion"/>
    <property type="evidence" value="ECO:0007669"/>
    <property type="project" value="TreeGrafter"/>
</dbReference>
<dbReference type="PANTHER" id="PTHR11431:SF30">
    <property type="entry name" value="FERRITIN, MITOCHONDRIAL"/>
    <property type="match status" value="1"/>
</dbReference>
<dbReference type="GO" id="GO:0006826">
    <property type="term" value="P:iron ion transport"/>
    <property type="evidence" value="ECO:0007669"/>
    <property type="project" value="InterPro"/>
</dbReference>
<feature type="domain" description="Ferritin-like diiron" evidence="8">
    <location>
        <begin position="180"/>
        <end position="329"/>
    </location>
</feature>
<dbReference type="GO" id="GO:0004322">
    <property type="term" value="F:ferroxidase activity"/>
    <property type="evidence" value="ECO:0007669"/>
    <property type="project" value="UniProtKB-ARBA"/>
</dbReference>
<dbReference type="InterPro" id="IPR012347">
    <property type="entry name" value="Ferritin-like"/>
</dbReference>
<feature type="binding site" evidence="5">
    <location>
        <position position="311"/>
    </location>
    <ligand>
        <name>Fe cation</name>
        <dbReference type="ChEBI" id="CHEBI:24875"/>
        <label>1</label>
    </ligand>
</feature>
<feature type="binding site" evidence="5">
    <location>
        <position position="277"/>
    </location>
    <ligand>
        <name>Fe cation</name>
        <dbReference type="ChEBI" id="CHEBI:24875"/>
        <label>1</label>
    </ligand>
</feature>
<dbReference type="OrthoDB" id="186462at2759"/>
<comment type="function">
    <text evidence="6">Stores iron in a soluble, non-toxic, readily available form. Important for iron homeostasis. Iron is taken up in the ferrous form and deposited as ferric hydroxides after oxidation.</text>
</comment>
<feature type="compositionally biased region" description="Acidic residues" evidence="7">
    <location>
        <begin position="69"/>
        <end position="81"/>
    </location>
</feature>
<dbReference type="GeneID" id="105985136"/>
<evidence type="ECO:0000256" key="2">
    <source>
        <dbReference type="ARBA" id="ARBA00022434"/>
    </source>
</evidence>
<accession>A0A1S3F582</accession>
<dbReference type="CDD" id="cd01056">
    <property type="entry name" value="Euk_Ferritin"/>
    <property type="match status" value="1"/>
</dbReference>
<keyword evidence="3 5" id="KW-0479">Metal-binding</keyword>
<dbReference type="PROSITE" id="PS00204">
    <property type="entry name" value="FERRITIN_2"/>
    <property type="match status" value="1"/>
</dbReference>
<evidence type="ECO:0000256" key="6">
    <source>
        <dbReference type="RuleBase" id="RU361145"/>
    </source>
</evidence>
<evidence type="ECO:0000313" key="10">
    <source>
        <dbReference type="RefSeq" id="XP_012871002.1"/>
    </source>
</evidence>
<dbReference type="SUPFAM" id="SSF47240">
    <property type="entry name" value="Ferritin-like"/>
    <property type="match status" value="1"/>
</dbReference>
<dbReference type="InterPro" id="IPR008331">
    <property type="entry name" value="Ferritin_DPS_dom"/>
</dbReference>
<dbReference type="RefSeq" id="XP_012871002.1">
    <property type="nucleotide sequence ID" value="XM_013015548.1"/>
</dbReference>
<evidence type="ECO:0000256" key="5">
    <source>
        <dbReference type="PIRSR" id="PIRSR601519-1"/>
    </source>
</evidence>
<dbReference type="Pfam" id="PF00210">
    <property type="entry name" value="Ferritin"/>
    <property type="match status" value="1"/>
</dbReference>
<reference evidence="10" key="1">
    <citation type="submission" date="2025-08" db="UniProtKB">
        <authorList>
            <consortium name="RefSeq"/>
        </authorList>
    </citation>
    <scope>IDENTIFICATION</scope>
    <source>
        <tissue evidence="10">Kidney</tissue>
    </source>
</reference>
<dbReference type="PANTHER" id="PTHR11431">
    <property type="entry name" value="FERRITIN"/>
    <property type="match status" value="1"/>
</dbReference>
<keyword evidence="2 6" id="KW-0409">Iron storage</keyword>
<feature type="binding site" evidence="5">
    <location>
        <position position="197"/>
    </location>
    <ligand>
        <name>Fe cation</name>
        <dbReference type="ChEBI" id="CHEBI:24875"/>
        <label>1</label>
    </ligand>
</feature>
<comment type="similarity">
    <text evidence="1 6">Belongs to the ferritin family.</text>
</comment>
<dbReference type="GO" id="GO:0008199">
    <property type="term" value="F:ferric iron binding"/>
    <property type="evidence" value="ECO:0007669"/>
    <property type="project" value="InterPro"/>
</dbReference>
<evidence type="ECO:0000256" key="7">
    <source>
        <dbReference type="SAM" id="MobiDB-lite"/>
    </source>
</evidence>
<evidence type="ECO:0000256" key="3">
    <source>
        <dbReference type="ARBA" id="ARBA00022723"/>
    </source>
</evidence>
<feature type="binding site" evidence="5">
    <location>
        <position position="232"/>
    </location>
    <ligand>
        <name>Fe cation</name>
        <dbReference type="ChEBI" id="CHEBI:24875"/>
        <label>1</label>
    </ligand>
</feature>
<dbReference type="KEGG" id="dord:105985136"/>
<dbReference type="GO" id="GO:0008198">
    <property type="term" value="F:ferrous iron binding"/>
    <property type="evidence" value="ECO:0007669"/>
    <property type="project" value="TreeGrafter"/>
</dbReference>
<keyword evidence="4 5" id="KW-0408">Iron</keyword>
<feature type="binding site" evidence="5">
    <location>
        <position position="235"/>
    </location>
    <ligand>
        <name>Fe cation</name>
        <dbReference type="ChEBI" id="CHEBI:24875"/>
        <label>1</label>
    </ligand>
</feature>
<name>A0A1S3F582_DIPOR</name>
<dbReference type="CTD" id="94033"/>
<dbReference type="InterPro" id="IPR001519">
    <property type="entry name" value="Ferritin"/>
</dbReference>
<organism evidence="9 10">
    <name type="scientific">Dipodomys ordii</name>
    <name type="common">Ord's kangaroo rat</name>
    <dbReference type="NCBI Taxonomy" id="10020"/>
    <lineage>
        <taxon>Eukaryota</taxon>
        <taxon>Metazoa</taxon>
        <taxon>Chordata</taxon>
        <taxon>Craniata</taxon>
        <taxon>Vertebrata</taxon>
        <taxon>Euteleostomi</taxon>
        <taxon>Mammalia</taxon>
        <taxon>Eutheria</taxon>
        <taxon>Euarchontoglires</taxon>
        <taxon>Glires</taxon>
        <taxon>Rodentia</taxon>
        <taxon>Castorimorpha</taxon>
        <taxon>Heteromyidae</taxon>
        <taxon>Dipodomyinae</taxon>
        <taxon>Dipodomys</taxon>
    </lineage>
</organism>
<proteinExistence type="inferred from homology"/>
<evidence type="ECO:0000259" key="8">
    <source>
        <dbReference type="PROSITE" id="PS50905"/>
    </source>
</evidence>
<sequence>MVPTRTAESRGFRLSIPTATGYRTAGPDSLTAAEASVQTHELPRENTDSRHLRSCHRSPGGYPQPVNDSEGEKEEAGEEKEELAHSREKDMPCCICRAQEAPERRFACDLKIHPAGGSFWKWIMRARCAPGSRDEREGQVLERSSVAVTNVRTLVTAPRDRSCPGAADARDAAPVSPVRQNYHPDCEAAVNQQINLELHASYVYLSMAHYFSRDDVALDNFSRYFRRQSGEEREHAERLMRLQTQRGGRLRLRDIPRPALDDWQGGLQAMRRALLLERDVNQALLDLHALAAEKGDPHLCDFLETHYLGEQVRAIKELADHVHNLAALGAPDSGLAEYLFDKHTLGPEGAQN</sequence>
<protein>
    <recommendedName>
        <fullName evidence="6">Ferritin</fullName>
    </recommendedName>
</protein>
<evidence type="ECO:0000313" key="9">
    <source>
        <dbReference type="Proteomes" id="UP000081671"/>
    </source>
</evidence>
<dbReference type="PROSITE" id="PS50905">
    <property type="entry name" value="FERRITIN_LIKE"/>
    <property type="match status" value="1"/>
</dbReference>
<gene>
    <name evidence="10" type="primary">Ftmt</name>
</gene>
<dbReference type="InterPro" id="IPR009078">
    <property type="entry name" value="Ferritin-like_SF"/>
</dbReference>
<keyword evidence="9" id="KW-1185">Reference proteome</keyword>
<dbReference type="InParanoid" id="A0A1S3F582"/>
<evidence type="ECO:0000256" key="4">
    <source>
        <dbReference type="ARBA" id="ARBA00023004"/>
    </source>
</evidence>
<feature type="compositionally biased region" description="Basic and acidic residues" evidence="7">
    <location>
        <begin position="41"/>
        <end position="51"/>
    </location>
</feature>
<evidence type="ECO:0000256" key="1">
    <source>
        <dbReference type="ARBA" id="ARBA00007513"/>
    </source>
</evidence>
<dbReference type="FunFam" id="1.20.1260.10:FF:000016">
    <property type="entry name" value="Ferritin heavy chain"/>
    <property type="match status" value="1"/>
</dbReference>
<dbReference type="Proteomes" id="UP000081671">
    <property type="component" value="Unplaced"/>
</dbReference>
<dbReference type="Gene3D" id="1.20.1260.10">
    <property type="match status" value="1"/>
</dbReference>
<feature type="region of interest" description="Disordered" evidence="7">
    <location>
        <begin position="1"/>
        <end position="84"/>
    </location>
</feature>
<dbReference type="InterPro" id="IPR009040">
    <property type="entry name" value="Ferritin-like_diiron"/>
</dbReference>
<dbReference type="InterPro" id="IPR014034">
    <property type="entry name" value="Ferritin_CS"/>
</dbReference>
<dbReference type="AlphaFoldDB" id="A0A1S3F582"/>
<dbReference type="GO" id="GO:0006879">
    <property type="term" value="P:intracellular iron ion homeostasis"/>
    <property type="evidence" value="ECO:0007669"/>
    <property type="project" value="UniProtKB-KW"/>
</dbReference>